<keyword evidence="1" id="KW-0472">Membrane</keyword>
<dbReference type="EMBL" id="BOOJ01000025">
    <property type="protein sequence ID" value="GIH92173.1"/>
    <property type="molecule type" value="Genomic_DNA"/>
</dbReference>
<dbReference type="PROSITE" id="PS50883">
    <property type="entry name" value="EAL"/>
    <property type="match status" value="1"/>
</dbReference>
<sequence length="785" mass="83644">MSTAFFGVLARLTRGPRSWAVYLLSGLALAAAAPALATVSPVLEVLSWVLLQGGTAVAVCVGIRRNGLAGLRPWRLIRTASVLAWLTTTLTWGVGWIWLQLPGAMDLYRAGTVVTYTLSLIALTLFSLRAEGSRGAGLLDAGIITVGVAMPFWIFLLGPLITAGSGRTGADLALAVALPVIDLFAFGLLMRMSLDNGRAPWLGLLSLSYVLLSVGDGAFLLDQVAGRPSGGVVATFGWLACSVLLGAAVLHPSAGGERLRAPAVSGRGRVVMFLALALLSPLVSGFGQMLLEPRGTKSSSDEMVIMVLTVVLAVLLVLRLNIVARLAENHAAELGVALRQREVLQRSLSYRALHDPLTGLANRTLLGQAMQHAIADTAPGAEPPALLLLDLDGFKDVNDSFGHPVGDELLTHVTRRLTCLLAPGQTLARLGGDEFALVLPATGRQDALAVAERILTALQAPYRLSSREVYLTTSIGVLAGLPTATPSEALRDADLALYAAKNAGKNQITAFDPALRHAHLERTRLLTGLRRALAQGEFTLNYQPVVDLASGDIRAVEALLRWNPAGSRPVPPDVFIPVAEESGLIVPIGAWVLEQACADARRWHEGHDISVTVNISGRQLREPDFAETVLDILARHDLPERALVLEITESMLLATTPAETARIIAALTTLREHGVRVALDDFGTGYSSLSYLRTLPVDILKIDKSFAAPAGHADHHQMRAFTKAILELSASLRLDTIVEGVESQEQAALLQRMGCPLVQGYLFSPPAPARQIDGLLTITPWQDAA</sequence>
<dbReference type="SMART" id="SM00267">
    <property type="entry name" value="GGDEF"/>
    <property type="match status" value="1"/>
</dbReference>
<dbReference type="SUPFAM" id="SSF55073">
    <property type="entry name" value="Nucleotide cyclase"/>
    <property type="match status" value="1"/>
</dbReference>
<feature type="transmembrane region" description="Helical" evidence="1">
    <location>
        <begin position="20"/>
        <end position="39"/>
    </location>
</feature>
<gene>
    <name evidence="4" type="ORF">Psi01_28030</name>
</gene>
<evidence type="ECO:0008006" key="6">
    <source>
        <dbReference type="Google" id="ProtNLM"/>
    </source>
</evidence>
<dbReference type="RefSeq" id="WP_204064416.1">
    <property type="nucleotide sequence ID" value="NZ_BOOJ01000025.1"/>
</dbReference>
<dbReference type="PANTHER" id="PTHR44757:SF2">
    <property type="entry name" value="BIOFILM ARCHITECTURE MAINTENANCE PROTEIN MBAA"/>
    <property type="match status" value="1"/>
</dbReference>
<evidence type="ECO:0000313" key="5">
    <source>
        <dbReference type="Proteomes" id="UP000619788"/>
    </source>
</evidence>
<evidence type="ECO:0000259" key="2">
    <source>
        <dbReference type="PROSITE" id="PS50883"/>
    </source>
</evidence>
<feature type="transmembrane region" description="Helical" evidence="1">
    <location>
        <begin position="76"/>
        <end position="101"/>
    </location>
</feature>
<keyword evidence="5" id="KW-1185">Reference proteome</keyword>
<dbReference type="InterPro" id="IPR001633">
    <property type="entry name" value="EAL_dom"/>
</dbReference>
<dbReference type="Pfam" id="PF00990">
    <property type="entry name" value="GGDEF"/>
    <property type="match status" value="1"/>
</dbReference>
<name>A0A8J3SM93_9ACTN</name>
<feature type="transmembrane region" description="Helical" evidence="1">
    <location>
        <begin position="107"/>
        <end position="126"/>
    </location>
</feature>
<dbReference type="InterPro" id="IPR035919">
    <property type="entry name" value="EAL_sf"/>
</dbReference>
<dbReference type="Pfam" id="PF00563">
    <property type="entry name" value="EAL"/>
    <property type="match status" value="1"/>
</dbReference>
<dbReference type="CDD" id="cd01949">
    <property type="entry name" value="GGDEF"/>
    <property type="match status" value="1"/>
</dbReference>
<keyword evidence="1" id="KW-1133">Transmembrane helix</keyword>
<organism evidence="4 5">
    <name type="scientific">Planobispora siamensis</name>
    <dbReference type="NCBI Taxonomy" id="936338"/>
    <lineage>
        <taxon>Bacteria</taxon>
        <taxon>Bacillati</taxon>
        <taxon>Actinomycetota</taxon>
        <taxon>Actinomycetes</taxon>
        <taxon>Streptosporangiales</taxon>
        <taxon>Streptosporangiaceae</taxon>
        <taxon>Planobispora</taxon>
    </lineage>
</organism>
<feature type="transmembrane region" description="Helical" evidence="1">
    <location>
        <begin position="172"/>
        <end position="189"/>
    </location>
</feature>
<dbReference type="FunFam" id="3.30.70.270:FF:000001">
    <property type="entry name" value="Diguanylate cyclase domain protein"/>
    <property type="match status" value="1"/>
</dbReference>
<evidence type="ECO:0000313" key="4">
    <source>
        <dbReference type="EMBL" id="GIH92173.1"/>
    </source>
</evidence>
<dbReference type="Gene3D" id="3.20.20.450">
    <property type="entry name" value="EAL domain"/>
    <property type="match status" value="1"/>
</dbReference>
<feature type="transmembrane region" description="Helical" evidence="1">
    <location>
        <begin position="270"/>
        <end position="291"/>
    </location>
</feature>
<dbReference type="InterPro" id="IPR029787">
    <property type="entry name" value="Nucleotide_cyclase"/>
</dbReference>
<feature type="transmembrane region" description="Helical" evidence="1">
    <location>
        <begin position="138"/>
        <end position="160"/>
    </location>
</feature>
<feature type="transmembrane region" description="Helical" evidence="1">
    <location>
        <begin position="45"/>
        <end position="64"/>
    </location>
</feature>
<dbReference type="PANTHER" id="PTHR44757">
    <property type="entry name" value="DIGUANYLATE CYCLASE DGCP"/>
    <property type="match status" value="1"/>
</dbReference>
<dbReference type="SUPFAM" id="SSF141868">
    <property type="entry name" value="EAL domain-like"/>
    <property type="match status" value="1"/>
</dbReference>
<feature type="transmembrane region" description="Helical" evidence="1">
    <location>
        <begin position="201"/>
        <end position="220"/>
    </location>
</feature>
<dbReference type="PROSITE" id="PS50887">
    <property type="entry name" value="GGDEF"/>
    <property type="match status" value="1"/>
</dbReference>
<comment type="caution">
    <text evidence="4">The sequence shown here is derived from an EMBL/GenBank/DDBJ whole genome shotgun (WGS) entry which is preliminary data.</text>
</comment>
<feature type="transmembrane region" description="Helical" evidence="1">
    <location>
        <begin position="303"/>
        <end position="322"/>
    </location>
</feature>
<dbReference type="Gene3D" id="3.30.70.270">
    <property type="match status" value="1"/>
</dbReference>
<feature type="domain" description="EAL" evidence="2">
    <location>
        <begin position="522"/>
        <end position="780"/>
    </location>
</feature>
<dbReference type="InterPro" id="IPR043128">
    <property type="entry name" value="Rev_trsase/Diguanyl_cyclase"/>
</dbReference>
<feature type="transmembrane region" description="Helical" evidence="1">
    <location>
        <begin position="232"/>
        <end position="250"/>
    </location>
</feature>
<protein>
    <recommendedName>
        <fullName evidence="6">Diguanylate cyclase (GGDEF) domain-containing protein</fullName>
    </recommendedName>
</protein>
<dbReference type="AlphaFoldDB" id="A0A8J3SM93"/>
<dbReference type="InterPro" id="IPR052155">
    <property type="entry name" value="Biofilm_reg_signaling"/>
</dbReference>
<evidence type="ECO:0000259" key="3">
    <source>
        <dbReference type="PROSITE" id="PS50887"/>
    </source>
</evidence>
<reference evidence="4 5" key="1">
    <citation type="submission" date="2021-01" db="EMBL/GenBank/DDBJ databases">
        <title>Whole genome shotgun sequence of Planobispora siamensis NBRC 107568.</title>
        <authorList>
            <person name="Komaki H."/>
            <person name="Tamura T."/>
        </authorList>
    </citation>
    <scope>NUCLEOTIDE SEQUENCE [LARGE SCALE GENOMIC DNA]</scope>
    <source>
        <strain evidence="4 5">NBRC 107568</strain>
    </source>
</reference>
<dbReference type="InterPro" id="IPR000160">
    <property type="entry name" value="GGDEF_dom"/>
</dbReference>
<accession>A0A8J3SM93</accession>
<keyword evidence="1" id="KW-0812">Transmembrane</keyword>
<evidence type="ECO:0000256" key="1">
    <source>
        <dbReference type="SAM" id="Phobius"/>
    </source>
</evidence>
<feature type="domain" description="GGDEF" evidence="3">
    <location>
        <begin position="382"/>
        <end position="513"/>
    </location>
</feature>
<dbReference type="NCBIfam" id="TIGR00254">
    <property type="entry name" value="GGDEF"/>
    <property type="match status" value="1"/>
</dbReference>
<proteinExistence type="predicted"/>
<dbReference type="SMART" id="SM00052">
    <property type="entry name" value="EAL"/>
    <property type="match status" value="1"/>
</dbReference>
<dbReference type="Proteomes" id="UP000619788">
    <property type="component" value="Unassembled WGS sequence"/>
</dbReference>
<dbReference type="CDD" id="cd01948">
    <property type="entry name" value="EAL"/>
    <property type="match status" value="1"/>
</dbReference>